<accession>A0A0J6S031</accession>
<evidence type="ECO:0000256" key="5">
    <source>
        <dbReference type="ARBA" id="ARBA00022777"/>
    </source>
</evidence>
<proteinExistence type="predicted"/>
<comment type="catalytic activity">
    <reaction evidence="1">
        <text>ATP + protein L-histidine = ADP + protein N-phospho-L-histidine.</text>
        <dbReference type="EC" id="2.7.13.3"/>
    </reaction>
</comment>
<keyword evidence="5 7" id="KW-0418">Kinase</keyword>
<dbReference type="Gene3D" id="1.10.260.40">
    <property type="entry name" value="lambda repressor-like DNA-binding domains"/>
    <property type="match status" value="1"/>
</dbReference>
<comment type="caution">
    <text evidence="7">The sequence shown here is derived from an EMBL/GenBank/DDBJ whole genome shotgun (WGS) entry which is preliminary data.</text>
</comment>
<reference evidence="7 8" key="1">
    <citation type="submission" date="2015-03" db="EMBL/GenBank/DDBJ databases">
        <title>Genome sequencing of Methylobacterium variabile DSM 16961.</title>
        <authorList>
            <person name="Chaudhry V."/>
            <person name="Patil P.B."/>
        </authorList>
    </citation>
    <scope>NUCLEOTIDE SEQUENCE [LARGE SCALE GENOMIC DNA]</scope>
    <source>
        <strain evidence="7 8">DSM 16961</strain>
    </source>
</reference>
<evidence type="ECO:0000313" key="8">
    <source>
        <dbReference type="Proteomes" id="UP000035955"/>
    </source>
</evidence>
<evidence type="ECO:0000256" key="3">
    <source>
        <dbReference type="ARBA" id="ARBA00022553"/>
    </source>
</evidence>
<dbReference type="GO" id="GO:0003677">
    <property type="term" value="F:DNA binding"/>
    <property type="evidence" value="ECO:0007669"/>
    <property type="project" value="InterPro"/>
</dbReference>
<evidence type="ECO:0000259" key="6">
    <source>
        <dbReference type="PROSITE" id="PS50943"/>
    </source>
</evidence>
<sequence length="346" mass="38025">MDAADLKSLSEVFRHTIEERGLAGGWSWSLASGAQRWSWGFFRLLGLDPHHVTASYDLFVALLHPDDRGRLASAGDVLQGHVTPSALVRLIRPSGELRVLSVLSELHVSPEGRPLSLTGAALDVTDRELLRQVQAAESRRRQALYLTSYATTYTVGTDRMHDFPLAVSQVHGLSPQEISLNPFAMIVPEERAAFRDRAMQVHAPQVRFQGTARERLANGEVWHFRIIGVPLWDETGRYLGRAGMKYPVHESGAAIHAGGVPGDEQVRHALEQAVQAHHLRAARGLLDWSMAQLAEASGLSLSTVRRLEENTEAQGARSRHKAVAALRRAGIRFIAMDDGTLAVAKS</sequence>
<keyword evidence="3" id="KW-0597">Phosphoprotein</keyword>
<dbReference type="PROSITE" id="PS50943">
    <property type="entry name" value="HTH_CROC1"/>
    <property type="match status" value="1"/>
</dbReference>
<dbReference type="Pfam" id="PF01381">
    <property type="entry name" value="HTH_3"/>
    <property type="match status" value="1"/>
</dbReference>
<dbReference type="GO" id="GO:0004673">
    <property type="term" value="F:protein histidine kinase activity"/>
    <property type="evidence" value="ECO:0007669"/>
    <property type="project" value="UniProtKB-EC"/>
</dbReference>
<dbReference type="Gene3D" id="3.30.450.20">
    <property type="entry name" value="PAS domain"/>
    <property type="match status" value="2"/>
</dbReference>
<dbReference type="PANTHER" id="PTHR43304:SF1">
    <property type="entry name" value="PAC DOMAIN-CONTAINING PROTEIN"/>
    <property type="match status" value="1"/>
</dbReference>
<dbReference type="Gene3D" id="2.10.70.100">
    <property type="match status" value="1"/>
</dbReference>
<dbReference type="InterPro" id="IPR010982">
    <property type="entry name" value="Lambda_DNA-bd_dom_sf"/>
</dbReference>
<dbReference type="Proteomes" id="UP000035955">
    <property type="component" value="Unassembled WGS sequence"/>
</dbReference>
<dbReference type="PATRIC" id="fig|298794.3.peg.4614"/>
<feature type="domain" description="HTH cro/C1-type" evidence="6">
    <location>
        <begin position="279"/>
        <end position="308"/>
    </location>
</feature>
<dbReference type="EC" id="2.7.13.3" evidence="2"/>
<protein>
    <recommendedName>
        <fullName evidence="2">histidine kinase</fullName>
        <ecNumber evidence="2">2.7.13.3</ecNumber>
    </recommendedName>
</protein>
<dbReference type="InterPro" id="IPR013655">
    <property type="entry name" value="PAS_fold_3"/>
</dbReference>
<evidence type="ECO:0000313" key="7">
    <source>
        <dbReference type="EMBL" id="KMO28490.1"/>
    </source>
</evidence>
<dbReference type="AlphaFoldDB" id="A0A0J6S031"/>
<organism evidence="7 8">
    <name type="scientific">Methylobacterium variabile</name>
    <dbReference type="NCBI Taxonomy" id="298794"/>
    <lineage>
        <taxon>Bacteria</taxon>
        <taxon>Pseudomonadati</taxon>
        <taxon>Pseudomonadota</taxon>
        <taxon>Alphaproteobacteria</taxon>
        <taxon>Hyphomicrobiales</taxon>
        <taxon>Methylobacteriaceae</taxon>
        <taxon>Methylobacterium</taxon>
    </lineage>
</organism>
<dbReference type="PANTHER" id="PTHR43304">
    <property type="entry name" value="PHYTOCHROME-LIKE PROTEIN CPH1"/>
    <property type="match status" value="1"/>
</dbReference>
<dbReference type="InterPro" id="IPR001387">
    <property type="entry name" value="Cro/C1-type_HTH"/>
</dbReference>
<evidence type="ECO:0000256" key="2">
    <source>
        <dbReference type="ARBA" id="ARBA00012438"/>
    </source>
</evidence>
<dbReference type="InterPro" id="IPR035965">
    <property type="entry name" value="PAS-like_dom_sf"/>
</dbReference>
<dbReference type="SUPFAM" id="SSF47413">
    <property type="entry name" value="lambda repressor-like DNA-binding domains"/>
    <property type="match status" value="1"/>
</dbReference>
<dbReference type="CDD" id="cd00093">
    <property type="entry name" value="HTH_XRE"/>
    <property type="match status" value="1"/>
</dbReference>
<dbReference type="Pfam" id="PF08447">
    <property type="entry name" value="PAS_3"/>
    <property type="match status" value="1"/>
</dbReference>
<evidence type="ECO:0000256" key="1">
    <source>
        <dbReference type="ARBA" id="ARBA00000085"/>
    </source>
</evidence>
<dbReference type="SUPFAM" id="SSF55785">
    <property type="entry name" value="PYP-like sensor domain (PAS domain)"/>
    <property type="match status" value="2"/>
</dbReference>
<dbReference type="InterPro" id="IPR052162">
    <property type="entry name" value="Sensor_kinase/Photoreceptor"/>
</dbReference>
<keyword evidence="4" id="KW-0808">Transferase</keyword>
<keyword evidence="8" id="KW-1185">Reference proteome</keyword>
<gene>
    <name evidence="7" type="ORF">VQ02_31545</name>
</gene>
<dbReference type="RefSeq" id="WP_048448204.1">
    <property type="nucleotide sequence ID" value="NZ_LABY01000298.1"/>
</dbReference>
<evidence type="ECO:0000256" key="4">
    <source>
        <dbReference type="ARBA" id="ARBA00022679"/>
    </source>
</evidence>
<dbReference type="OrthoDB" id="3782725at2"/>
<name>A0A0J6S031_9HYPH</name>
<dbReference type="EMBL" id="LABY01000298">
    <property type="protein sequence ID" value="KMO28490.1"/>
    <property type="molecule type" value="Genomic_DNA"/>
</dbReference>